<dbReference type="EMBL" id="JBBPCC010000025">
    <property type="protein sequence ID" value="MEK8132025.1"/>
    <property type="molecule type" value="Genomic_DNA"/>
</dbReference>
<gene>
    <name evidence="5 8" type="primary">rimM</name>
    <name evidence="8" type="ORF">WMW72_29360</name>
</gene>
<evidence type="ECO:0000313" key="9">
    <source>
        <dbReference type="Proteomes" id="UP001469365"/>
    </source>
</evidence>
<keyword evidence="3 5" id="KW-0698">rRNA processing</keyword>
<feature type="domain" description="RimM N-terminal" evidence="6">
    <location>
        <begin position="7"/>
        <end position="90"/>
    </location>
</feature>
<evidence type="ECO:0000259" key="7">
    <source>
        <dbReference type="Pfam" id="PF05239"/>
    </source>
</evidence>
<keyword evidence="9" id="KW-1185">Reference proteome</keyword>
<keyword evidence="2 5" id="KW-0690">Ribosome biogenesis</keyword>
<dbReference type="RefSeq" id="WP_341419146.1">
    <property type="nucleotide sequence ID" value="NZ_JBBPCC010000025.1"/>
</dbReference>
<dbReference type="PANTHER" id="PTHR33692:SF1">
    <property type="entry name" value="RIBOSOME MATURATION FACTOR RIMM"/>
    <property type="match status" value="1"/>
</dbReference>
<keyword evidence="4 5" id="KW-0143">Chaperone</keyword>
<dbReference type="SUPFAM" id="SSF50447">
    <property type="entry name" value="Translation proteins"/>
    <property type="match status" value="1"/>
</dbReference>
<dbReference type="InterPro" id="IPR002676">
    <property type="entry name" value="RimM_N"/>
</dbReference>
<evidence type="ECO:0000256" key="5">
    <source>
        <dbReference type="HAMAP-Rule" id="MF_00014"/>
    </source>
</evidence>
<name>A0ABU9DT30_9BACL</name>
<dbReference type="SUPFAM" id="SSF50346">
    <property type="entry name" value="PRC-barrel domain"/>
    <property type="match status" value="1"/>
</dbReference>
<evidence type="ECO:0000313" key="8">
    <source>
        <dbReference type="EMBL" id="MEK8132025.1"/>
    </source>
</evidence>
<dbReference type="Proteomes" id="UP001469365">
    <property type="component" value="Unassembled WGS sequence"/>
</dbReference>
<organism evidence="8 9">
    <name type="scientific">Paenibacillus filicis</name>
    <dbReference type="NCBI Taxonomy" id="669464"/>
    <lineage>
        <taxon>Bacteria</taxon>
        <taxon>Bacillati</taxon>
        <taxon>Bacillota</taxon>
        <taxon>Bacilli</taxon>
        <taxon>Bacillales</taxon>
        <taxon>Paenibacillaceae</taxon>
        <taxon>Paenibacillus</taxon>
    </lineage>
</organism>
<dbReference type="InterPro" id="IPR009000">
    <property type="entry name" value="Transl_B-barrel_sf"/>
</dbReference>
<protein>
    <recommendedName>
        <fullName evidence="5">Ribosome maturation factor RimM</fullName>
    </recommendedName>
</protein>
<evidence type="ECO:0000259" key="6">
    <source>
        <dbReference type="Pfam" id="PF01782"/>
    </source>
</evidence>
<comment type="subcellular location">
    <subcellularLocation>
        <location evidence="5">Cytoplasm</location>
    </subcellularLocation>
</comment>
<sequence>MSEKLYTVGKIVNTHGIRGELKIVSETDFPDERFAKNSKLVFVDPNSGASLPVTIESAREHKQMFIIRFHGFGNINEVEKYKGWLLKVEEQYLSELDNDEYYYHEIIGCSVATEEGEVLGEITEILSPGANDVWVVKRPKGKELLIPYIDDVVLDVNVQDKKITVRLMEGLLDL</sequence>
<dbReference type="NCBIfam" id="TIGR02273">
    <property type="entry name" value="16S_RimM"/>
    <property type="match status" value="1"/>
</dbReference>
<comment type="caution">
    <text evidence="8">The sequence shown here is derived from an EMBL/GenBank/DDBJ whole genome shotgun (WGS) entry which is preliminary data.</text>
</comment>
<evidence type="ECO:0000256" key="2">
    <source>
        <dbReference type="ARBA" id="ARBA00022517"/>
    </source>
</evidence>
<dbReference type="Gene3D" id="2.30.30.240">
    <property type="entry name" value="PRC-barrel domain"/>
    <property type="match status" value="1"/>
</dbReference>
<dbReference type="InterPro" id="IPR027275">
    <property type="entry name" value="PRC-brl_dom"/>
</dbReference>
<proteinExistence type="inferred from homology"/>
<feature type="domain" description="PRC-barrel" evidence="7">
    <location>
        <begin position="99"/>
        <end position="172"/>
    </location>
</feature>
<comment type="subunit">
    <text evidence="5">Binds ribosomal protein uS19.</text>
</comment>
<dbReference type="InterPro" id="IPR011961">
    <property type="entry name" value="RimM"/>
</dbReference>
<dbReference type="HAMAP" id="MF_00014">
    <property type="entry name" value="Ribosome_mat_RimM"/>
    <property type="match status" value="1"/>
</dbReference>
<dbReference type="Pfam" id="PF05239">
    <property type="entry name" value="PRC"/>
    <property type="match status" value="1"/>
</dbReference>
<reference evidence="8 9" key="1">
    <citation type="submission" date="2024-04" db="EMBL/GenBank/DDBJ databases">
        <title>draft genome sequnece of Paenibacillus filicis.</title>
        <authorList>
            <person name="Kim D.-U."/>
        </authorList>
    </citation>
    <scope>NUCLEOTIDE SEQUENCE [LARGE SCALE GENOMIC DNA]</scope>
    <source>
        <strain evidence="8 9">KACC14197</strain>
    </source>
</reference>
<comment type="function">
    <text evidence="5">An accessory protein needed during the final step in the assembly of 30S ribosomal subunit, possibly for assembly of the head region. Essential for efficient processing of 16S rRNA. May be needed both before and after RbfA during the maturation of 16S rRNA. It has affinity for free ribosomal 30S subunits but not for 70S ribosomes.</text>
</comment>
<comment type="similarity">
    <text evidence="5">Belongs to the RimM family.</text>
</comment>
<dbReference type="InterPro" id="IPR036976">
    <property type="entry name" value="RimM_N_sf"/>
</dbReference>
<evidence type="ECO:0000256" key="4">
    <source>
        <dbReference type="ARBA" id="ARBA00023186"/>
    </source>
</evidence>
<accession>A0ABU9DT30</accession>
<dbReference type="InterPro" id="IPR011033">
    <property type="entry name" value="PRC_barrel-like_sf"/>
</dbReference>
<comment type="domain">
    <text evidence="5">The PRC barrel domain binds ribosomal protein uS19.</text>
</comment>
<evidence type="ECO:0000256" key="3">
    <source>
        <dbReference type="ARBA" id="ARBA00022552"/>
    </source>
</evidence>
<dbReference type="Pfam" id="PF01782">
    <property type="entry name" value="RimM"/>
    <property type="match status" value="1"/>
</dbReference>
<keyword evidence="1 5" id="KW-0963">Cytoplasm</keyword>
<dbReference type="PANTHER" id="PTHR33692">
    <property type="entry name" value="RIBOSOME MATURATION FACTOR RIMM"/>
    <property type="match status" value="1"/>
</dbReference>
<evidence type="ECO:0000256" key="1">
    <source>
        <dbReference type="ARBA" id="ARBA00022490"/>
    </source>
</evidence>
<dbReference type="Gene3D" id="2.40.30.60">
    <property type="entry name" value="RimM"/>
    <property type="match status" value="1"/>
</dbReference>